<dbReference type="EMBL" id="JARBHB010000016">
    <property type="protein sequence ID" value="KAJ8866272.1"/>
    <property type="molecule type" value="Genomic_DNA"/>
</dbReference>
<protein>
    <submittedName>
        <fullName evidence="1">Uncharacterized protein</fullName>
    </submittedName>
</protein>
<sequence>MSRAFLVSACLSKDMSWGYGFLSGNIKTIIQPIQFGLYYEREKKRKHCTRVQRLARRGDGTLVARVNVAFIAVPLGAAGIYNDPTCLVLVLLRCRLSDYLPPPPPGRTGFESRWGHPRIFPRENRARRCRWCAGFLWDLPLPPCLHSGLHSPYSGVLNVKSPLSECLDLAASISLANIRPGNRVGVAVPLLCVYPFSDWLRLALVADWSQHPALVSYWSGSRLARKLQRADWQTALRHASGYQPGPPPPPPIISSRRSHLLYFRCISLHGATANCHAPLINQRHHNTSIPAEMLRSLCHAVVTEYSRLQSWRTTPTAHATNMASMPSYMSGQQLVTGLPDWATCRRLSYFKAKFATKNSGNATISIWAIFVMNIHQEFIYWLHWCNRVKGKWVGGGKRGKSQLGSRPAPSSYPDPVVSEHTFPFYLLEGYGGNTARLARRSDEALGVLVTVAHIAPSLLDLGPCLRSLCTHIVYYSTIGIDQHNWYGCSVEYRQLTSTLSSVTVNLSRPQSVNALTLLSSGHAKYLQQGCTLKRDRKFWLWIYLTTMRRWIEAWLYMWSRPTCHDVGLPRALKPGDERSHLQAGATLLALSGAVKYYPHFRSSCLTWGVLAALPESGDSVHGAAPGNPREDPPTNDIVWHDSHMREFGVTRPGIEP</sequence>
<keyword evidence="2" id="KW-1185">Reference proteome</keyword>
<comment type="caution">
    <text evidence="1">The sequence shown here is derived from an EMBL/GenBank/DDBJ whole genome shotgun (WGS) entry which is preliminary data.</text>
</comment>
<evidence type="ECO:0000313" key="1">
    <source>
        <dbReference type="EMBL" id="KAJ8866272.1"/>
    </source>
</evidence>
<dbReference type="Proteomes" id="UP001159363">
    <property type="component" value="Chromosome 15"/>
</dbReference>
<proteinExistence type="predicted"/>
<gene>
    <name evidence="1" type="ORF">PR048_032115</name>
</gene>
<name>A0ABQ9G1A8_9NEOP</name>
<accession>A0ABQ9G1A8</accession>
<evidence type="ECO:0000313" key="2">
    <source>
        <dbReference type="Proteomes" id="UP001159363"/>
    </source>
</evidence>
<reference evidence="1 2" key="1">
    <citation type="submission" date="2023-02" db="EMBL/GenBank/DDBJ databases">
        <title>LHISI_Scaffold_Assembly.</title>
        <authorList>
            <person name="Stuart O.P."/>
            <person name="Cleave R."/>
            <person name="Magrath M.J.L."/>
            <person name="Mikheyev A.S."/>
        </authorList>
    </citation>
    <scope>NUCLEOTIDE SEQUENCE [LARGE SCALE GENOMIC DNA]</scope>
    <source>
        <strain evidence="1">Daus_M_001</strain>
        <tissue evidence="1">Leg muscle</tissue>
    </source>
</reference>
<organism evidence="1 2">
    <name type="scientific">Dryococelus australis</name>
    <dbReference type="NCBI Taxonomy" id="614101"/>
    <lineage>
        <taxon>Eukaryota</taxon>
        <taxon>Metazoa</taxon>
        <taxon>Ecdysozoa</taxon>
        <taxon>Arthropoda</taxon>
        <taxon>Hexapoda</taxon>
        <taxon>Insecta</taxon>
        <taxon>Pterygota</taxon>
        <taxon>Neoptera</taxon>
        <taxon>Polyneoptera</taxon>
        <taxon>Phasmatodea</taxon>
        <taxon>Verophasmatodea</taxon>
        <taxon>Anareolatae</taxon>
        <taxon>Phasmatidae</taxon>
        <taxon>Eurycanthinae</taxon>
        <taxon>Dryococelus</taxon>
    </lineage>
</organism>